<dbReference type="AlphaFoldDB" id="A0A5S9WWY7"/>
<gene>
    <name evidence="1" type="ORF">C24_LOCUS7308</name>
</gene>
<evidence type="ECO:0000313" key="2">
    <source>
        <dbReference type="Proteomes" id="UP000434276"/>
    </source>
</evidence>
<organism evidence="1 2">
    <name type="scientific">Arabidopsis thaliana</name>
    <name type="common">Mouse-ear cress</name>
    <dbReference type="NCBI Taxonomy" id="3702"/>
    <lineage>
        <taxon>Eukaryota</taxon>
        <taxon>Viridiplantae</taxon>
        <taxon>Streptophyta</taxon>
        <taxon>Embryophyta</taxon>
        <taxon>Tracheophyta</taxon>
        <taxon>Spermatophyta</taxon>
        <taxon>Magnoliopsida</taxon>
        <taxon>eudicotyledons</taxon>
        <taxon>Gunneridae</taxon>
        <taxon>Pentapetalae</taxon>
        <taxon>rosids</taxon>
        <taxon>malvids</taxon>
        <taxon>Brassicales</taxon>
        <taxon>Brassicaceae</taxon>
        <taxon>Camelineae</taxon>
        <taxon>Arabidopsis</taxon>
    </lineage>
</organism>
<dbReference type="EMBL" id="CACSHJ010000088">
    <property type="protein sequence ID" value="CAA0356740.1"/>
    <property type="molecule type" value="Genomic_DNA"/>
</dbReference>
<reference evidence="1 2" key="1">
    <citation type="submission" date="2019-12" db="EMBL/GenBank/DDBJ databases">
        <authorList>
            <person name="Jiao W.-B."/>
            <person name="Schneeberger K."/>
        </authorList>
    </citation>
    <scope>NUCLEOTIDE SEQUENCE [LARGE SCALE GENOMIC DNA]</scope>
    <source>
        <strain evidence="2">cv. C24</strain>
    </source>
</reference>
<proteinExistence type="predicted"/>
<dbReference type="Proteomes" id="UP000434276">
    <property type="component" value="Unassembled WGS sequence"/>
</dbReference>
<accession>A0A5S9WWY7</accession>
<name>A0A5S9WWY7_ARATH</name>
<evidence type="ECO:0000313" key="1">
    <source>
        <dbReference type="EMBL" id="CAA0356740.1"/>
    </source>
</evidence>
<sequence>MELYNKIYGALIFDVYHEDEEQIFDVSDDTDDNLAILVFEEGPSNKDFHTLSLLFFGIYYYYKGGERL</sequence>
<protein>
    <submittedName>
        <fullName evidence="1">Uncharacterized protein</fullName>
    </submittedName>
</protein>